<keyword evidence="4" id="KW-1185">Reference proteome</keyword>
<organism evidence="3 4">
    <name type="scientific">Brassica carinata</name>
    <name type="common">Ethiopian mustard</name>
    <name type="synonym">Abyssinian cabbage</name>
    <dbReference type="NCBI Taxonomy" id="52824"/>
    <lineage>
        <taxon>Eukaryota</taxon>
        <taxon>Viridiplantae</taxon>
        <taxon>Streptophyta</taxon>
        <taxon>Embryophyta</taxon>
        <taxon>Tracheophyta</taxon>
        <taxon>Spermatophyta</taxon>
        <taxon>Magnoliopsida</taxon>
        <taxon>eudicotyledons</taxon>
        <taxon>Gunneridae</taxon>
        <taxon>Pentapetalae</taxon>
        <taxon>rosids</taxon>
        <taxon>malvids</taxon>
        <taxon>Brassicales</taxon>
        <taxon>Brassicaceae</taxon>
        <taxon>Brassiceae</taxon>
        <taxon>Brassica</taxon>
    </lineage>
</organism>
<comment type="similarity">
    <text evidence="1">Belongs to the peptidase S14 family.</text>
</comment>
<accession>A0A8X7SCI3</accession>
<dbReference type="GO" id="GO:0004176">
    <property type="term" value="F:ATP-dependent peptidase activity"/>
    <property type="evidence" value="ECO:0007669"/>
    <property type="project" value="InterPro"/>
</dbReference>
<evidence type="ECO:0000313" key="3">
    <source>
        <dbReference type="EMBL" id="KAG2304793.1"/>
    </source>
</evidence>
<gene>
    <name evidence="3" type="ORF">Bca52824_033444</name>
</gene>
<dbReference type="InterPro" id="IPR023562">
    <property type="entry name" value="ClpP/TepA"/>
</dbReference>
<feature type="compositionally biased region" description="Basic and acidic residues" evidence="2">
    <location>
        <begin position="292"/>
        <end position="308"/>
    </location>
</feature>
<dbReference type="AlphaFoldDB" id="A0A8X7SCI3"/>
<comment type="caution">
    <text evidence="3">The sequence shown here is derived from an EMBL/GenBank/DDBJ whole genome shotgun (WGS) entry which is preliminary data.</text>
</comment>
<evidence type="ECO:0008006" key="5">
    <source>
        <dbReference type="Google" id="ProtNLM"/>
    </source>
</evidence>
<dbReference type="Gene3D" id="3.90.226.10">
    <property type="entry name" value="2-enoyl-CoA Hydratase, Chain A, domain 1"/>
    <property type="match status" value="1"/>
</dbReference>
<dbReference type="SUPFAM" id="SSF52096">
    <property type="entry name" value="ClpP/crotonase"/>
    <property type="match status" value="1"/>
</dbReference>
<dbReference type="GO" id="GO:0006515">
    <property type="term" value="P:protein quality control for misfolded or incompletely synthesized proteins"/>
    <property type="evidence" value="ECO:0007669"/>
    <property type="project" value="TreeGrafter"/>
</dbReference>
<reference evidence="3 4" key="1">
    <citation type="submission" date="2020-02" db="EMBL/GenBank/DDBJ databases">
        <authorList>
            <person name="Ma Q."/>
            <person name="Huang Y."/>
            <person name="Song X."/>
            <person name="Pei D."/>
        </authorList>
    </citation>
    <scope>NUCLEOTIDE SEQUENCE [LARGE SCALE GENOMIC DNA]</scope>
    <source>
        <strain evidence="3">Sxm20200214</strain>
        <tissue evidence="3">Leaf</tissue>
    </source>
</reference>
<dbReference type="InterPro" id="IPR001907">
    <property type="entry name" value="ClpP"/>
</dbReference>
<dbReference type="GO" id="GO:0009368">
    <property type="term" value="C:endopeptidase Clp complex"/>
    <property type="evidence" value="ECO:0007669"/>
    <property type="project" value="TreeGrafter"/>
</dbReference>
<evidence type="ECO:0000313" key="4">
    <source>
        <dbReference type="Proteomes" id="UP000886595"/>
    </source>
</evidence>
<dbReference type="InterPro" id="IPR029045">
    <property type="entry name" value="ClpP/crotonase-like_dom_sf"/>
</dbReference>
<feature type="region of interest" description="Disordered" evidence="2">
    <location>
        <begin position="292"/>
        <end position="318"/>
    </location>
</feature>
<dbReference type="PANTHER" id="PTHR10381:SF55">
    <property type="entry name" value="ATP-DEPENDENT CLP PROTEASE PROTEOLYTIC SUBUNIT-RELATED PROTEIN 1, CHLOROPLASTIC"/>
    <property type="match status" value="1"/>
</dbReference>
<evidence type="ECO:0000256" key="2">
    <source>
        <dbReference type="SAM" id="MobiDB-lite"/>
    </source>
</evidence>
<evidence type="ECO:0000256" key="1">
    <source>
        <dbReference type="ARBA" id="ARBA00007039"/>
    </source>
</evidence>
<protein>
    <recommendedName>
        <fullName evidence="5">ATP-dependent Clp protease proteolytic subunit</fullName>
    </recommendedName>
</protein>
<dbReference type="CDD" id="cd07017">
    <property type="entry name" value="S14_ClpP_2"/>
    <property type="match status" value="1"/>
</dbReference>
<dbReference type="Proteomes" id="UP000886595">
    <property type="component" value="Unassembled WGS sequence"/>
</dbReference>
<dbReference type="OrthoDB" id="2017408at2759"/>
<feature type="region of interest" description="Disordered" evidence="2">
    <location>
        <begin position="1"/>
        <end position="60"/>
    </location>
</feature>
<dbReference type="GO" id="GO:0009532">
    <property type="term" value="C:plastid stroma"/>
    <property type="evidence" value="ECO:0007669"/>
    <property type="project" value="UniProtKB-ARBA"/>
</dbReference>
<dbReference type="GO" id="GO:0051117">
    <property type="term" value="F:ATPase binding"/>
    <property type="evidence" value="ECO:0007669"/>
    <property type="project" value="TreeGrafter"/>
</dbReference>
<dbReference type="EMBL" id="JAAMPC010000007">
    <property type="protein sequence ID" value="KAG2304793.1"/>
    <property type="molecule type" value="Genomic_DNA"/>
</dbReference>
<proteinExistence type="inferred from homology"/>
<name>A0A8X7SCI3_BRACI</name>
<dbReference type="PANTHER" id="PTHR10381">
    <property type="entry name" value="ATP-DEPENDENT CLP PROTEASE PROTEOLYTIC SUBUNIT"/>
    <property type="match status" value="1"/>
</dbReference>
<sequence>MPRGSRVGDQRTMIADGESSNRGREGAEVVSSNPPESVVNEADLPQERTEHSGESLGNSGETRSLKAYSMFLCPFSLVMQNFKNVSQYFYGLNPAQMGIFMTEDSPVRRQAEKVTEESISSRRNYLDNGGIWSMFGMDIVPAVTELLVAHFMWLDYDNPAKPIYLYINSPETQNEKMETIGSETEAYSIADTISASHLTRKKILYTINCGMAFGEAAMLLSLGKKGYYRAVQPHSSIKLYLPKVNRSSGAAIDMWIKLRKLVNPKSRSTKTSSDLYIFKHKQPLTMDKIADSQDSSFEKRVSCPESHGKKTWRRQSNSFSRTKMINTQNK</sequence>
<feature type="compositionally biased region" description="Low complexity" evidence="2">
    <location>
        <begin position="28"/>
        <end position="41"/>
    </location>
</feature>
<dbReference type="Pfam" id="PF00574">
    <property type="entry name" value="CLP_protease"/>
    <property type="match status" value="1"/>
</dbReference>
<dbReference type="GO" id="GO:0004252">
    <property type="term" value="F:serine-type endopeptidase activity"/>
    <property type="evidence" value="ECO:0007669"/>
    <property type="project" value="InterPro"/>
</dbReference>